<dbReference type="GO" id="GO:0005759">
    <property type="term" value="C:mitochondrial matrix"/>
    <property type="evidence" value="ECO:0007669"/>
    <property type="project" value="TreeGrafter"/>
</dbReference>
<protein>
    <submittedName>
        <fullName evidence="3">Uncharacterized protein</fullName>
    </submittedName>
</protein>
<dbReference type="GO" id="GO:0006393">
    <property type="term" value="P:termination of mitochondrial transcription"/>
    <property type="evidence" value="ECO:0007669"/>
    <property type="project" value="TreeGrafter"/>
</dbReference>
<reference evidence="4" key="1">
    <citation type="submission" date="2020-01" db="EMBL/GenBank/DDBJ databases">
        <title>Draft genome sequence of the Termite Coptotermes fromosanus.</title>
        <authorList>
            <person name="Itakura S."/>
            <person name="Yosikawa Y."/>
            <person name="Umezawa K."/>
        </authorList>
    </citation>
    <scope>NUCLEOTIDE SEQUENCE [LARGE SCALE GENOMIC DNA]</scope>
</reference>
<gene>
    <name evidence="3" type="ORF">Cfor_03241</name>
</gene>
<dbReference type="PANTHER" id="PTHR15437">
    <property type="entry name" value="TRANSCRIPTION TERMINATION FACTOR, MITOCHONDRIAL"/>
    <property type="match status" value="1"/>
</dbReference>
<comment type="similarity">
    <text evidence="1">Belongs to the mTERF family.</text>
</comment>
<dbReference type="Gene3D" id="1.25.70.10">
    <property type="entry name" value="Transcription termination factor 3, mitochondrial"/>
    <property type="match status" value="1"/>
</dbReference>
<dbReference type="InterPro" id="IPR038538">
    <property type="entry name" value="MTERF_sf"/>
</dbReference>
<dbReference type="InParanoid" id="A0A6L2Q377"/>
<dbReference type="Proteomes" id="UP000502823">
    <property type="component" value="Unassembled WGS sequence"/>
</dbReference>
<keyword evidence="4" id="KW-1185">Reference proteome</keyword>
<dbReference type="OrthoDB" id="75923at2759"/>
<organism evidence="3 4">
    <name type="scientific">Coptotermes formosanus</name>
    <name type="common">Formosan subterranean termite</name>
    <dbReference type="NCBI Taxonomy" id="36987"/>
    <lineage>
        <taxon>Eukaryota</taxon>
        <taxon>Metazoa</taxon>
        <taxon>Ecdysozoa</taxon>
        <taxon>Arthropoda</taxon>
        <taxon>Hexapoda</taxon>
        <taxon>Insecta</taxon>
        <taxon>Pterygota</taxon>
        <taxon>Neoptera</taxon>
        <taxon>Polyneoptera</taxon>
        <taxon>Dictyoptera</taxon>
        <taxon>Blattodea</taxon>
        <taxon>Blattoidea</taxon>
        <taxon>Termitoidae</taxon>
        <taxon>Rhinotermitidae</taxon>
        <taxon>Coptotermes</taxon>
    </lineage>
</organism>
<name>A0A6L2Q377_COPFO</name>
<accession>A0A6L2Q377</accession>
<dbReference type="PANTHER" id="PTHR15437:SF6">
    <property type="entry name" value="TRANSCRIPTION TERMINATION FACTOR, MITOCHONDRIAL"/>
    <property type="match status" value="1"/>
</dbReference>
<evidence type="ECO:0000313" key="4">
    <source>
        <dbReference type="Proteomes" id="UP000502823"/>
    </source>
</evidence>
<dbReference type="GO" id="GO:0003676">
    <property type="term" value="F:nucleic acid binding"/>
    <property type="evidence" value="ECO:0007669"/>
    <property type="project" value="InterPro"/>
</dbReference>
<dbReference type="AlphaFoldDB" id="A0A6L2Q377"/>
<dbReference type="InterPro" id="IPR003690">
    <property type="entry name" value="MTERF"/>
</dbReference>
<comment type="caution">
    <text evidence="3">The sequence shown here is derived from an EMBL/GenBank/DDBJ whole genome shotgun (WGS) entry which is preliminary data.</text>
</comment>
<keyword evidence="2" id="KW-0809">Transit peptide</keyword>
<dbReference type="EMBL" id="BLKM01000688">
    <property type="protein sequence ID" value="GFG37288.1"/>
    <property type="molecule type" value="Genomic_DNA"/>
</dbReference>
<evidence type="ECO:0000256" key="1">
    <source>
        <dbReference type="ARBA" id="ARBA00007692"/>
    </source>
</evidence>
<evidence type="ECO:0000256" key="2">
    <source>
        <dbReference type="ARBA" id="ARBA00022946"/>
    </source>
</evidence>
<proteinExistence type="inferred from homology"/>
<evidence type="ECO:0000313" key="3">
    <source>
        <dbReference type="EMBL" id="GFG37288.1"/>
    </source>
</evidence>
<sequence length="118" mass="13873">MRKQLLGESSVVEYLCQQLQCDIETVEYLSSKYPSVLRVHVSKLKEIFDFVYGEGFTPQQVCQVPRILLHSLETTKSRLTELRNIGYNPQSLIVLCKSKRQYTQFFEHVKRKQNQLCD</sequence>
<dbReference type="Pfam" id="PF02536">
    <property type="entry name" value="mTERF"/>
    <property type="match status" value="1"/>
</dbReference>